<dbReference type="EMBL" id="JAUIZM010000004">
    <property type="protein sequence ID" value="KAK1386864.1"/>
    <property type="molecule type" value="Genomic_DNA"/>
</dbReference>
<dbReference type="PANTHER" id="PTHR31900">
    <property type="entry name" value="F-BOX/RNI SUPERFAMILY PROTEIN-RELATED"/>
    <property type="match status" value="1"/>
</dbReference>
<dbReference type="PANTHER" id="PTHR31900:SF34">
    <property type="entry name" value="EMB|CAB62440.1-RELATED"/>
    <property type="match status" value="1"/>
</dbReference>
<evidence type="ECO:0000313" key="3">
    <source>
        <dbReference type="Proteomes" id="UP001237642"/>
    </source>
</evidence>
<gene>
    <name evidence="2" type="ORF">POM88_015042</name>
</gene>
<dbReference type="PROSITE" id="PS50181">
    <property type="entry name" value="FBOX"/>
    <property type="match status" value="1"/>
</dbReference>
<accession>A0AAD8IKV2</accession>
<dbReference type="Gene3D" id="1.20.1280.50">
    <property type="match status" value="1"/>
</dbReference>
<organism evidence="2 3">
    <name type="scientific">Heracleum sosnowskyi</name>
    <dbReference type="NCBI Taxonomy" id="360622"/>
    <lineage>
        <taxon>Eukaryota</taxon>
        <taxon>Viridiplantae</taxon>
        <taxon>Streptophyta</taxon>
        <taxon>Embryophyta</taxon>
        <taxon>Tracheophyta</taxon>
        <taxon>Spermatophyta</taxon>
        <taxon>Magnoliopsida</taxon>
        <taxon>eudicotyledons</taxon>
        <taxon>Gunneridae</taxon>
        <taxon>Pentapetalae</taxon>
        <taxon>asterids</taxon>
        <taxon>campanulids</taxon>
        <taxon>Apiales</taxon>
        <taxon>Apiaceae</taxon>
        <taxon>Apioideae</taxon>
        <taxon>apioid superclade</taxon>
        <taxon>Tordylieae</taxon>
        <taxon>Tordyliinae</taxon>
        <taxon>Heracleum</taxon>
    </lineage>
</organism>
<protein>
    <submittedName>
        <fullName evidence="2">F-box/FBD/LRR-repeat protein</fullName>
    </submittedName>
</protein>
<dbReference type="Proteomes" id="UP001237642">
    <property type="component" value="Unassembled WGS sequence"/>
</dbReference>
<reference evidence="2" key="2">
    <citation type="submission" date="2023-05" db="EMBL/GenBank/DDBJ databases">
        <authorList>
            <person name="Schelkunov M.I."/>
        </authorList>
    </citation>
    <scope>NUCLEOTIDE SEQUENCE</scope>
    <source>
        <strain evidence="2">Hsosn_3</strain>
        <tissue evidence="2">Leaf</tissue>
    </source>
</reference>
<feature type="domain" description="F-box" evidence="1">
    <location>
        <begin position="13"/>
        <end position="72"/>
    </location>
</feature>
<proteinExistence type="predicted"/>
<keyword evidence="3" id="KW-1185">Reference proteome</keyword>
<dbReference type="InterPro" id="IPR055411">
    <property type="entry name" value="LRR_FXL15/At3g58940/PEG3-like"/>
</dbReference>
<evidence type="ECO:0000313" key="2">
    <source>
        <dbReference type="EMBL" id="KAK1386864.1"/>
    </source>
</evidence>
<dbReference type="InterPro" id="IPR053781">
    <property type="entry name" value="F-box_AtFBL13-like"/>
</dbReference>
<dbReference type="SUPFAM" id="SSF81383">
    <property type="entry name" value="F-box domain"/>
    <property type="match status" value="1"/>
</dbReference>
<reference evidence="2" key="1">
    <citation type="submission" date="2023-02" db="EMBL/GenBank/DDBJ databases">
        <title>Genome of toxic invasive species Heracleum sosnowskyi carries increased number of genes despite the absence of recent whole-genome duplications.</title>
        <authorList>
            <person name="Schelkunov M."/>
            <person name="Shtratnikova V."/>
            <person name="Makarenko M."/>
            <person name="Klepikova A."/>
            <person name="Omelchenko D."/>
            <person name="Novikova G."/>
            <person name="Obukhova E."/>
            <person name="Bogdanov V."/>
            <person name="Penin A."/>
            <person name="Logacheva M."/>
        </authorList>
    </citation>
    <scope>NUCLEOTIDE SEQUENCE</scope>
    <source>
        <strain evidence="2">Hsosn_3</strain>
        <tissue evidence="2">Leaf</tissue>
    </source>
</reference>
<dbReference type="AlphaFoldDB" id="A0AAD8IKV2"/>
<dbReference type="InterPro" id="IPR006566">
    <property type="entry name" value="FBD"/>
</dbReference>
<dbReference type="Gene3D" id="3.80.10.10">
    <property type="entry name" value="Ribonuclease Inhibitor"/>
    <property type="match status" value="1"/>
</dbReference>
<comment type="caution">
    <text evidence="2">The sequence shown here is derived from an EMBL/GenBank/DDBJ whole genome shotgun (WGS) entry which is preliminary data.</text>
</comment>
<dbReference type="SUPFAM" id="SSF52058">
    <property type="entry name" value="L domain-like"/>
    <property type="match status" value="1"/>
</dbReference>
<dbReference type="InterPro" id="IPR050232">
    <property type="entry name" value="FBL13/AtMIF1-like"/>
</dbReference>
<name>A0AAD8IKV2_9APIA</name>
<dbReference type="CDD" id="cd22160">
    <property type="entry name" value="F-box_AtFBL13-like"/>
    <property type="match status" value="1"/>
</dbReference>
<dbReference type="InterPro" id="IPR032675">
    <property type="entry name" value="LRR_dom_sf"/>
</dbReference>
<evidence type="ECO:0000259" key="1">
    <source>
        <dbReference type="PROSITE" id="PS50181"/>
    </source>
</evidence>
<dbReference type="InterPro" id="IPR001810">
    <property type="entry name" value="F-box_dom"/>
</dbReference>
<dbReference type="Pfam" id="PF00646">
    <property type="entry name" value="F-box"/>
    <property type="match status" value="1"/>
</dbReference>
<dbReference type="Pfam" id="PF08387">
    <property type="entry name" value="FBD"/>
    <property type="match status" value="1"/>
</dbReference>
<dbReference type="Pfam" id="PF24758">
    <property type="entry name" value="LRR_At5g56370"/>
    <property type="match status" value="1"/>
</dbReference>
<sequence length="471" mass="53735">MISTLKLHKLLNEDRISELPDPILTEILSFIPTKSAVKTALLSKRWKTPYLSLPNLDFVDDKWYLDDIFNEVSRHKINFMNLVDRVLRLRGDNIDIDRFSLNCIGNYDTGRVDGWIRIVVGHNVKEINLSFKFKKLYELGQDVYMCASVKILRLSCKILVDVPENVGFSRLKVLEFICVTFSSFESVERLLLNCPLLEDLVIESCKWISGCCLCICGSMLKNLTLDSPISLVHVEKVEPKILIDTPALQTLKIEEFISEDISIKEQLRFLTIASIDIALKLEWYMQSRAYGDMVFGLLNKIYHVKYLTLSENTLGALDCASYDGFPTFHNLTMLELHFDTSSCWTLLPYMLSKSPNLRSLVFPNGLAGMFSTTSSFLWNPPKLVPECLSSHLKTIEIKEFLEAQKLASSILYFKKITKYDEMYPESIFRKVFNSSEAANSIPCPPLILALPDIIAMVLMNLDFGRTVGAIR</sequence>
<dbReference type="InterPro" id="IPR036047">
    <property type="entry name" value="F-box-like_dom_sf"/>
</dbReference>